<dbReference type="Gene3D" id="3.40.50.150">
    <property type="entry name" value="Vaccinia Virus protein VP39"/>
    <property type="match status" value="1"/>
</dbReference>
<dbReference type="Pfam" id="PF00145">
    <property type="entry name" value="DNA_methylase"/>
    <property type="match status" value="1"/>
</dbReference>
<dbReference type="AlphaFoldDB" id="D4JS73"/>
<dbReference type="EC" id="2.1.1.37" evidence="7"/>
<dbReference type="PROSITE" id="PS00094">
    <property type="entry name" value="C5_MTASE_1"/>
    <property type="match status" value="1"/>
</dbReference>
<keyword evidence="1 5" id="KW-0489">Methyltransferase</keyword>
<dbReference type="GO" id="GO:0009307">
    <property type="term" value="P:DNA restriction-modification system"/>
    <property type="evidence" value="ECO:0007669"/>
    <property type="project" value="UniProtKB-KW"/>
</dbReference>
<evidence type="ECO:0000256" key="4">
    <source>
        <dbReference type="ARBA" id="ARBA00022747"/>
    </source>
</evidence>
<sequence length="317" mass="36512">MKLGSLFAGIGGIELGFEQVGFDIVWANEIDTDACKTYQFNFPKTKLIKSDIRKVNFSELEKIDIITAGFPCQPFSVCGKGKGFFDERGNLFFEIMRAVDILRPQIIFLENVANLTEHNGGKTFNVIHNELVSRDYIIRYLIADACDYGIPQHRTRTYIVAFRDFAKSVLFDFPQKQQLQKHIFDVIDKRTKADKSFYLDCNSRQYYKMKQSIDDNNQIYRFSDYGIQKSKDGICFTLKANMGTWYNRVPIIRDDFGIRKITPKECLALQGFPKEFSFLEIPINSTYKQCGNSVVVPLIRQIAENIIKALGDEFHGD</sequence>
<dbReference type="SUPFAM" id="SSF53335">
    <property type="entry name" value="S-adenosyl-L-methionine-dependent methyltransferases"/>
    <property type="match status" value="1"/>
</dbReference>
<dbReference type="PROSITE" id="PS00095">
    <property type="entry name" value="C5_MTASE_2"/>
    <property type="match status" value="1"/>
</dbReference>
<dbReference type="InterPro" id="IPR001525">
    <property type="entry name" value="C5_MeTfrase"/>
</dbReference>
<dbReference type="PROSITE" id="PS51679">
    <property type="entry name" value="SAM_MT_C5"/>
    <property type="match status" value="1"/>
</dbReference>
<name>D4JS73_9FIRM</name>
<dbReference type="PATRIC" id="fig|657319.3.peg.928"/>
<evidence type="ECO:0000313" key="9">
    <source>
        <dbReference type="Proteomes" id="UP000008803"/>
    </source>
</evidence>
<organism evidence="8 9">
    <name type="scientific">[Eubacterium] siraeum 70/3</name>
    <dbReference type="NCBI Taxonomy" id="657319"/>
    <lineage>
        <taxon>Bacteria</taxon>
        <taxon>Bacillati</taxon>
        <taxon>Bacillota</taxon>
        <taxon>Clostridia</taxon>
        <taxon>Eubacteriales</taxon>
        <taxon>Oscillospiraceae</taxon>
        <taxon>Oscillospiraceae incertae sedis</taxon>
    </lineage>
</organism>
<feature type="active site" evidence="5">
    <location>
        <position position="72"/>
    </location>
</feature>
<protein>
    <recommendedName>
        <fullName evidence="7">Cytosine-specific methyltransferase</fullName>
        <ecNumber evidence="7">2.1.1.37</ecNumber>
    </recommendedName>
</protein>
<dbReference type="InterPro" id="IPR018117">
    <property type="entry name" value="C5_DNA_meth_AS"/>
</dbReference>
<dbReference type="GO" id="GO:0032259">
    <property type="term" value="P:methylation"/>
    <property type="evidence" value="ECO:0007669"/>
    <property type="project" value="UniProtKB-KW"/>
</dbReference>
<dbReference type="HOGENOM" id="CLU_006958_0_1_9"/>
<dbReference type="KEGG" id="esu:EUS_06760"/>
<comment type="catalytic activity">
    <reaction evidence="7">
        <text>a 2'-deoxycytidine in DNA + S-adenosyl-L-methionine = a 5-methyl-2'-deoxycytidine in DNA + S-adenosyl-L-homocysteine + H(+)</text>
        <dbReference type="Rhea" id="RHEA:13681"/>
        <dbReference type="Rhea" id="RHEA-COMP:11369"/>
        <dbReference type="Rhea" id="RHEA-COMP:11370"/>
        <dbReference type="ChEBI" id="CHEBI:15378"/>
        <dbReference type="ChEBI" id="CHEBI:57856"/>
        <dbReference type="ChEBI" id="CHEBI:59789"/>
        <dbReference type="ChEBI" id="CHEBI:85452"/>
        <dbReference type="ChEBI" id="CHEBI:85454"/>
        <dbReference type="EC" id="2.1.1.37"/>
    </reaction>
</comment>
<dbReference type="CDD" id="cd00315">
    <property type="entry name" value="Cyt_C5_DNA_methylase"/>
    <property type="match status" value="1"/>
</dbReference>
<evidence type="ECO:0000313" key="8">
    <source>
        <dbReference type="EMBL" id="CBK95942.1"/>
    </source>
</evidence>
<dbReference type="NCBIfam" id="TIGR00675">
    <property type="entry name" value="dcm"/>
    <property type="match status" value="1"/>
</dbReference>
<dbReference type="InterPro" id="IPR029063">
    <property type="entry name" value="SAM-dependent_MTases_sf"/>
</dbReference>
<evidence type="ECO:0000256" key="1">
    <source>
        <dbReference type="ARBA" id="ARBA00022603"/>
    </source>
</evidence>
<dbReference type="InterPro" id="IPR031303">
    <property type="entry name" value="C5_meth_CS"/>
</dbReference>
<dbReference type="Proteomes" id="UP000008803">
    <property type="component" value="Chromosome"/>
</dbReference>
<dbReference type="PANTHER" id="PTHR46098">
    <property type="entry name" value="TRNA (CYTOSINE(38)-C(5))-METHYLTRANSFERASE"/>
    <property type="match status" value="1"/>
</dbReference>
<dbReference type="Gene3D" id="3.90.120.10">
    <property type="entry name" value="DNA Methylase, subunit A, domain 2"/>
    <property type="match status" value="1"/>
</dbReference>
<dbReference type="InterPro" id="IPR050750">
    <property type="entry name" value="C5-MTase"/>
</dbReference>
<accession>D4JS73</accession>
<evidence type="ECO:0000256" key="6">
    <source>
        <dbReference type="RuleBase" id="RU000416"/>
    </source>
</evidence>
<dbReference type="BioCyc" id="ESIR657319:G136K-578-MONOMER"/>
<proteinExistence type="inferred from homology"/>
<comment type="similarity">
    <text evidence="5 6">Belongs to the class I-like SAM-binding methyltransferase superfamily. C5-methyltransferase family.</text>
</comment>
<reference evidence="8 9" key="2">
    <citation type="submission" date="2010-03" db="EMBL/GenBank/DDBJ databases">
        <authorList>
            <person name="Pajon A."/>
        </authorList>
    </citation>
    <scope>NUCLEOTIDE SEQUENCE [LARGE SCALE GENOMIC DNA]</scope>
    <source>
        <strain evidence="8 9">70/3</strain>
    </source>
</reference>
<dbReference type="EMBL" id="FP929044">
    <property type="protein sequence ID" value="CBK95942.1"/>
    <property type="molecule type" value="Genomic_DNA"/>
</dbReference>
<dbReference type="GO" id="GO:0003886">
    <property type="term" value="F:DNA (cytosine-5-)-methyltransferase activity"/>
    <property type="evidence" value="ECO:0007669"/>
    <property type="project" value="UniProtKB-EC"/>
</dbReference>
<evidence type="ECO:0000256" key="5">
    <source>
        <dbReference type="PROSITE-ProRule" id="PRU01016"/>
    </source>
</evidence>
<gene>
    <name evidence="8" type="ORF">EUS_06760</name>
</gene>
<dbReference type="PANTHER" id="PTHR46098:SF1">
    <property type="entry name" value="TRNA (CYTOSINE(38)-C(5))-METHYLTRANSFERASE"/>
    <property type="match status" value="1"/>
</dbReference>
<reference evidence="8 9" key="1">
    <citation type="submission" date="2010-03" db="EMBL/GenBank/DDBJ databases">
        <title>The genome sequence of Eubacterium siraeum 70/3.</title>
        <authorList>
            <consortium name="metaHIT consortium -- http://www.metahit.eu/"/>
            <person name="Pajon A."/>
            <person name="Turner K."/>
            <person name="Parkhill J."/>
            <person name="Duncan S."/>
            <person name="Flint H."/>
        </authorList>
    </citation>
    <scope>NUCLEOTIDE SEQUENCE [LARGE SCALE GENOMIC DNA]</scope>
    <source>
        <strain evidence="8 9">70/3</strain>
    </source>
</reference>
<evidence type="ECO:0000256" key="3">
    <source>
        <dbReference type="ARBA" id="ARBA00022691"/>
    </source>
</evidence>
<keyword evidence="4" id="KW-0680">Restriction system</keyword>
<dbReference type="PRINTS" id="PR00105">
    <property type="entry name" value="C5METTRFRASE"/>
</dbReference>
<evidence type="ECO:0000256" key="7">
    <source>
        <dbReference type="RuleBase" id="RU000417"/>
    </source>
</evidence>
<keyword evidence="3 5" id="KW-0949">S-adenosyl-L-methionine</keyword>
<dbReference type="REBASE" id="28971">
    <property type="entry name" value="M.Esi703ORF6760P"/>
</dbReference>
<evidence type="ECO:0000256" key="2">
    <source>
        <dbReference type="ARBA" id="ARBA00022679"/>
    </source>
</evidence>
<keyword evidence="2 5" id="KW-0808">Transferase</keyword>